<protein>
    <submittedName>
        <fullName evidence="2">F-box domain-containing protein</fullName>
    </submittedName>
</protein>
<reference evidence="2" key="1">
    <citation type="submission" date="2016-11" db="UniProtKB">
        <authorList>
            <consortium name="WormBaseParasite"/>
        </authorList>
    </citation>
    <scope>IDENTIFICATION</scope>
</reference>
<dbReference type="WBParaSite" id="L893_g25848.t1">
    <property type="protein sequence ID" value="L893_g25848.t1"/>
    <property type="gene ID" value="L893_g25848"/>
</dbReference>
<organism evidence="1 2">
    <name type="scientific">Steinernema glaseri</name>
    <dbReference type="NCBI Taxonomy" id="37863"/>
    <lineage>
        <taxon>Eukaryota</taxon>
        <taxon>Metazoa</taxon>
        <taxon>Ecdysozoa</taxon>
        <taxon>Nematoda</taxon>
        <taxon>Chromadorea</taxon>
        <taxon>Rhabditida</taxon>
        <taxon>Tylenchina</taxon>
        <taxon>Panagrolaimomorpha</taxon>
        <taxon>Strongyloidoidea</taxon>
        <taxon>Steinernematidae</taxon>
        <taxon>Steinernema</taxon>
    </lineage>
</organism>
<evidence type="ECO:0000313" key="2">
    <source>
        <dbReference type="WBParaSite" id="L893_g25848.t1"/>
    </source>
</evidence>
<sequence>MNAVPDVFKDATCRTLAEEDLKTLKQMSSIWSKTAATHLHNQRNLDVYINADTEGTAVRFGIQRSNGLYEFEYLPNNLCLKFFRRKVLPVLRSLALHCELDVFGSPSQYLTDSIFSGLFSCVQLEKISTANYGGKCPEFIEHQIRLGCVKKLDLKGSAWPDSTIISVRSFQRSPKLELLYLTESNVKLDVDMVTGFIERFLKGDLPEGVRSLDRLYFELRSLEASNRGRLERARGRLLRHMQVYSVPPP</sequence>
<evidence type="ECO:0000313" key="1">
    <source>
        <dbReference type="Proteomes" id="UP000095287"/>
    </source>
</evidence>
<dbReference type="AlphaFoldDB" id="A0A1I7ZEX1"/>
<name>A0A1I7ZEX1_9BILA</name>
<keyword evidence="1" id="KW-1185">Reference proteome</keyword>
<proteinExistence type="predicted"/>
<dbReference type="Proteomes" id="UP000095287">
    <property type="component" value="Unplaced"/>
</dbReference>
<accession>A0A1I7ZEX1</accession>